<dbReference type="EMBL" id="BLAL01000261">
    <property type="protein sequence ID" value="GES97938.1"/>
    <property type="molecule type" value="Genomic_DNA"/>
</dbReference>
<dbReference type="AlphaFoldDB" id="A0A8H3QZJ4"/>
<accession>A0A8H3QZJ4</accession>
<name>A0A8H3QZJ4_9GLOM</name>
<evidence type="ECO:0000313" key="1">
    <source>
        <dbReference type="EMBL" id="GES97938.1"/>
    </source>
</evidence>
<organism evidence="1 2">
    <name type="scientific">Rhizophagus clarus</name>
    <dbReference type="NCBI Taxonomy" id="94130"/>
    <lineage>
        <taxon>Eukaryota</taxon>
        <taxon>Fungi</taxon>
        <taxon>Fungi incertae sedis</taxon>
        <taxon>Mucoromycota</taxon>
        <taxon>Glomeromycotina</taxon>
        <taxon>Glomeromycetes</taxon>
        <taxon>Glomerales</taxon>
        <taxon>Glomeraceae</taxon>
        <taxon>Rhizophagus</taxon>
    </lineage>
</organism>
<proteinExistence type="predicted"/>
<reference evidence="1" key="1">
    <citation type="submission" date="2019-10" db="EMBL/GenBank/DDBJ databases">
        <title>Conservation and host-specific expression of non-tandemly repeated heterogenous ribosome RNA gene in arbuscular mycorrhizal fungi.</title>
        <authorList>
            <person name="Maeda T."/>
            <person name="Kobayashi Y."/>
            <person name="Nakagawa T."/>
            <person name="Ezawa T."/>
            <person name="Yamaguchi K."/>
            <person name="Bino T."/>
            <person name="Nishimoto Y."/>
            <person name="Shigenobu S."/>
            <person name="Kawaguchi M."/>
        </authorList>
    </citation>
    <scope>NUCLEOTIDE SEQUENCE</scope>
    <source>
        <strain evidence="1">HR1</strain>
    </source>
</reference>
<sequence>MRKDDLIKLDIVRSDGYWIKRVSPYGLARYRSSENCGRILKLIMAVKVILSWKAQTRKNTLEFYKALKKGTNVWRTGSIFLQKKDDYK</sequence>
<evidence type="ECO:0000313" key="2">
    <source>
        <dbReference type="Proteomes" id="UP000615446"/>
    </source>
</evidence>
<comment type="caution">
    <text evidence="1">The sequence shown here is derived from an EMBL/GenBank/DDBJ whole genome shotgun (WGS) entry which is preliminary data.</text>
</comment>
<dbReference type="Proteomes" id="UP000615446">
    <property type="component" value="Unassembled WGS sequence"/>
</dbReference>
<protein>
    <submittedName>
        <fullName evidence="1">Uncharacterized protein</fullName>
    </submittedName>
</protein>
<gene>
    <name evidence="1" type="ORF">RCL2_002450200</name>
</gene>